<dbReference type="GO" id="GO:0009234">
    <property type="term" value="P:menaquinone biosynthetic process"/>
    <property type="evidence" value="ECO:0007669"/>
    <property type="project" value="UniProtKB-UniPathway"/>
</dbReference>
<protein>
    <recommendedName>
        <fullName evidence="6">ABC transporter substrate-binding protein</fullName>
    </recommendedName>
</protein>
<sequence>MRLAIWPVPPARALGAALADLVTEVVEIEPFEARAALDEGGVDLALVPTLDVLRGHTGLEVVPGVALAGERSPRRHLVVGSALDAIETVGFDPRDTQEALLTQLVMREHYGTQATFALSDPATPLADVLETNSAALVGYRDPVPEGAFALDPGQEWTDLTLRPYPWALLTALEGTLSVVDAMRIRSAVTEAPVSDALFHDGVGVYQITLDGYVNDGLDQLAEYLFETGTLSEVPPVPFIAIPEVDEDADDDEE</sequence>
<dbReference type="EMBL" id="MQWD01000001">
    <property type="protein sequence ID" value="PAP76651.1"/>
    <property type="molecule type" value="Genomic_DNA"/>
</dbReference>
<dbReference type="GO" id="GO:0016829">
    <property type="term" value="F:lyase activity"/>
    <property type="evidence" value="ECO:0007669"/>
    <property type="project" value="UniProtKB-KW"/>
</dbReference>
<organism evidence="4 5">
    <name type="scientific">Rubrivirga marina</name>
    <dbReference type="NCBI Taxonomy" id="1196024"/>
    <lineage>
        <taxon>Bacteria</taxon>
        <taxon>Pseudomonadati</taxon>
        <taxon>Rhodothermota</taxon>
        <taxon>Rhodothermia</taxon>
        <taxon>Rhodothermales</taxon>
        <taxon>Rubricoccaceae</taxon>
        <taxon>Rubrivirga</taxon>
    </lineage>
</organism>
<dbReference type="OrthoDB" id="9810112at2"/>
<dbReference type="InterPro" id="IPR003773">
    <property type="entry name" value="Menaquinone_biosynth"/>
</dbReference>
<gene>
    <name evidence="4" type="ORF">BSZ37_09450</name>
</gene>
<dbReference type="Proteomes" id="UP000216339">
    <property type="component" value="Unassembled WGS sequence"/>
</dbReference>
<dbReference type="RefSeq" id="WP_095510310.1">
    <property type="nucleotide sequence ID" value="NZ_MQWD01000001.1"/>
</dbReference>
<keyword evidence="5" id="KW-1185">Reference proteome</keyword>
<name>A0A271IZH7_9BACT</name>
<comment type="pathway">
    <text evidence="1">Quinol/quinone metabolism; menaquinone biosynthesis.</text>
</comment>
<dbReference type="UniPathway" id="UPA00079"/>
<comment type="caution">
    <text evidence="4">The sequence shown here is derived from an EMBL/GenBank/DDBJ whole genome shotgun (WGS) entry which is preliminary data.</text>
</comment>
<dbReference type="AlphaFoldDB" id="A0A271IZH7"/>
<dbReference type="SUPFAM" id="SSF53850">
    <property type="entry name" value="Periplasmic binding protein-like II"/>
    <property type="match status" value="1"/>
</dbReference>
<keyword evidence="2" id="KW-0474">Menaquinone biosynthesis</keyword>
<evidence type="ECO:0008006" key="6">
    <source>
        <dbReference type="Google" id="ProtNLM"/>
    </source>
</evidence>
<evidence type="ECO:0000256" key="1">
    <source>
        <dbReference type="ARBA" id="ARBA00004863"/>
    </source>
</evidence>
<proteinExistence type="predicted"/>
<evidence type="ECO:0000256" key="3">
    <source>
        <dbReference type="ARBA" id="ARBA00023239"/>
    </source>
</evidence>
<keyword evidence="3" id="KW-0456">Lyase</keyword>
<evidence type="ECO:0000313" key="5">
    <source>
        <dbReference type="Proteomes" id="UP000216339"/>
    </source>
</evidence>
<reference evidence="4 5" key="1">
    <citation type="submission" date="2016-11" db="EMBL/GenBank/DDBJ databases">
        <title>Study of marine rhodopsin-containing bacteria.</title>
        <authorList>
            <person name="Yoshizawa S."/>
            <person name="Kumagai Y."/>
            <person name="Kogure K."/>
        </authorList>
    </citation>
    <scope>NUCLEOTIDE SEQUENCE [LARGE SCALE GENOMIC DNA]</scope>
    <source>
        <strain evidence="4 5">SAORIC-28</strain>
    </source>
</reference>
<evidence type="ECO:0000256" key="2">
    <source>
        <dbReference type="ARBA" id="ARBA00022428"/>
    </source>
</evidence>
<dbReference type="Pfam" id="PF02621">
    <property type="entry name" value="VitK2_biosynth"/>
    <property type="match status" value="1"/>
</dbReference>
<evidence type="ECO:0000313" key="4">
    <source>
        <dbReference type="EMBL" id="PAP76651.1"/>
    </source>
</evidence>
<accession>A0A271IZH7</accession>